<keyword evidence="1 3" id="KW-0547">Nucleotide-binding</keyword>
<feature type="compositionally biased region" description="Basic and acidic residues" evidence="5">
    <location>
        <begin position="292"/>
        <end position="313"/>
    </location>
</feature>
<feature type="compositionally biased region" description="Polar residues" evidence="5">
    <location>
        <begin position="479"/>
        <end position="490"/>
    </location>
</feature>
<feature type="region of interest" description="Disordered" evidence="5">
    <location>
        <begin position="447"/>
        <end position="466"/>
    </location>
</feature>
<keyword evidence="7" id="KW-1185">Reference proteome</keyword>
<feature type="region of interest" description="Disordered" evidence="5">
    <location>
        <begin position="479"/>
        <end position="504"/>
    </location>
</feature>
<evidence type="ECO:0000256" key="4">
    <source>
        <dbReference type="PIRSR" id="PIRSR606689-2"/>
    </source>
</evidence>
<dbReference type="OrthoDB" id="414781at2759"/>
<dbReference type="SUPFAM" id="SSF52540">
    <property type="entry name" value="P-loop containing nucleoside triphosphate hydrolases"/>
    <property type="match status" value="1"/>
</dbReference>
<dbReference type="SMART" id="SM00177">
    <property type="entry name" value="ARF"/>
    <property type="match status" value="1"/>
</dbReference>
<feature type="region of interest" description="Disordered" evidence="5">
    <location>
        <begin position="207"/>
        <end position="241"/>
    </location>
</feature>
<keyword evidence="4" id="KW-0460">Magnesium</keyword>
<evidence type="ECO:0000256" key="2">
    <source>
        <dbReference type="ARBA" id="ARBA00023134"/>
    </source>
</evidence>
<feature type="binding site" evidence="3">
    <location>
        <begin position="24"/>
        <end position="31"/>
    </location>
    <ligand>
        <name>GTP</name>
        <dbReference type="ChEBI" id="CHEBI:37565"/>
    </ligand>
</feature>
<dbReference type="PRINTS" id="PR00328">
    <property type="entry name" value="SAR1GTPBP"/>
</dbReference>
<gene>
    <name evidence="6" type="ORF">KIPB_001802</name>
</gene>
<evidence type="ECO:0000256" key="5">
    <source>
        <dbReference type="SAM" id="MobiDB-lite"/>
    </source>
</evidence>
<feature type="binding site" evidence="3">
    <location>
        <begin position="129"/>
        <end position="132"/>
    </location>
    <ligand>
        <name>GTP</name>
        <dbReference type="ChEBI" id="CHEBI:37565"/>
    </ligand>
</feature>
<sequence>MLTVSRILYQWAVEKPQRNILTVGLDDSGKTSLLNHVRSREGLCVISPVMPTIGFNHADWLAHRMSVSLWDVGGSVGFRKTWENYYDADALVFVIDASEPDRLPEAIRELDHLLSNEELDGVPLVICLNKQDKEGCITPMSLLRKVPLTLLCGGVMPDNIDDEMSEYRLPGRESISPAVMDIGVGDEGEGEGEEGVGAVPERLAVSPGGLRVVGLGDREGRRGGEREEESEGTPSSEREREREMDMMTVGGQQVIGQGGRVLVSPGTPLARLSVELQSSPAHKGSFMWGLGGRRDTKDREKEREREGRKEDRARRKAQARMRSEREREGMESVLGGCAIPIDAESTTTAHETECDSVHVVVHSSHPEHSLSDSISLSTPSMVEEHSLPCSISLSASGSHPDLLHAEDGRGHRGREAYISSDGDDLVSPSDSVYGDAVLCPEDLSFSHASSSHHIPETPHTPPEADRDSVMEPLLVAGQQRMSAAPSSTDLATAERTMTDRERDSVGPHIAQLTMDREVPSSRLVKQRVPVSSAIMSRKGDDRMSYGDEDRSNASETMSTRNSNWVGDLMVGIKARQYEYSKRPWTVISTVFQSDGLGLERAPDVVTDSPRPIPPDDAGRNVSQLIDWTLRQLQQPAVKARSKRLAQQKLALAAEQGQ</sequence>
<dbReference type="Pfam" id="PF00025">
    <property type="entry name" value="Arf"/>
    <property type="match status" value="1"/>
</dbReference>
<feature type="compositionally biased region" description="Basic and acidic residues" evidence="5">
    <location>
        <begin position="321"/>
        <end position="330"/>
    </location>
</feature>
<dbReference type="GO" id="GO:0005525">
    <property type="term" value="F:GTP binding"/>
    <property type="evidence" value="ECO:0007669"/>
    <property type="project" value="UniProtKB-KW"/>
</dbReference>
<dbReference type="InterPro" id="IPR027417">
    <property type="entry name" value="P-loop_NTPase"/>
</dbReference>
<evidence type="ECO:0000313" key="7">
    <source>
        <dbReference type="Proteomes" id="UP000265618"/>
    </source>
</evidence>
<dbReference type="PROSITE" id="PS51417">
    <property type="entry name" value="ARF"/>
    <property type="match status" value="1"/>
</dbReference>
<evidence type="ECO:0000313" key="6">
    <source>
        <dbReference type="EMBL" id="GIQ80922.1"/>
    </source>
</evidence>
<proteinExistence type="predicted"/>
<feature type="compositionally biased region" description="Basic and acidic residues" evidence="5">
    <location>
        <begin position="538"/>
        <end position="552"/>
    </location>
</feature>
<dbReference type="EMBL" id="BDIP01000269">
    <property type="protein sequence ID" value="GIQ80922.1"/>
    <property type="molecule type" value="Genomic_DNA"/>
</dbReference>
<evidence type="ECO:0000256" key="1">
    <source>
        <dbReference type="ARBA" id="ARBA00022741"/>
    </source>
</evidence>
<feature type="region of interest" description="Disordered" evidence="5">
    <location>
        <begin position="282"/>
        <end position="331"/>
    </location>
</feature>
<dbReference type="GO" id="GO:0046872">
    <property type="term" value="F:metal ion binding"/>
    <property type="evidence" value="ECO:0007669"/>
    <property type="project" value="UniProtKB-KW"/>
</dbReference>
<comment type="caution">
    <text evidence="6">The sequence shown here is derived from an EMBL/GenBank/DDBJ whole genome shotgun (WGS) entry which is preliminary data.</text>
</comment>
<dbReference type="InterPro" id="IPR051995">
    <property type="entry name" value="Ciliary_GTPase"/>
</dbReference>
<dbReference type="PANTHER" id="PTHR46090">
    <property type="entry name" value="ADP-RIBOSYLATION FACTOR-LIKE PROTEIN 13B"/>
    <property type="match status" value="1"/>
</dbReference>
<dbReference type="SMART" id="SM00178">
    <property type="entry name" value="SAR"/>
    <property type="match status" value="1"/>
</dbReference>
<feature type="compositionally biased region" description="Basic and acidic residues" evidence="5">
    <location>
        <begin position="216"/>
        <end position="225"/>
    </location>
</feature>
<protein>
    <submittedName>
        <fullName evidence="6">Small GTPase superfamily, ARF type</fullName>
    </submittedName>
</protein>
<dbReference type="PANTHER" id="PTHR46090:SF2">
    <property type="entry name" value="ADP-RIBOSYLATION FACTOR-LIKE PROTEIN 13B"/>
    <property type="match status" value="1"/>
</dbReference>
<accession>A0A9K3GFJ3</accession>
<name>A0A9K3GFJ3_9EUKA</name>
<evidence type="ECO:0000256" key="3">
    <source>
        <dbReference type="PIRSR" id="PIRSR606689-1"/>
    </source>
</evidence>
<keyword evidence="4" id="KW-0479">Metal-binding</keyword>
<dbReference type="GO" id="GO:0003924">
    <property type="term" value="F:GTPase activity"/>
    <property type="evidence" value="ECO:0007669"/>
    <property type="project" value="InterPro"/>
</dbReference>
<keyword evidence="2 3" id="KW-0342">GTP-binding</keyword>
<dbReference type="InterPro" id="IPR006689">
    <property type="entry name" value="Small_GTPase_ARF/SAR"/>
</dbReference>
<feature type="region of interest" description="Disordered" evidence="5">
    <location>
        <begin position="538"/>
        <end position="558"/>
    </location>
</feature>
<feature type="binding site" evidence="3">
    <location>
        <position position="74"/>
    </location>
    <ligand>
        <name>GTP</name>
        <dbReference type="ChEBI" id="CHEBI:37565"/>
    </ligand>
</feature>
<feature type="binding site" evidence="4">
    <location>
        <position position="52"/>
    </location>
    <ligand>
        <name>Mg(2+)</name>
        <dbReference type="ChEBI" id="CHEBI:18420"/>
    </ligand>
</feature>
<feature type="binding site" evidence="4">
    <location>
        <position position="31"/>
    </location>
    <ligand>
        <name>Mg(2+)</name>
        <dbReference type="ChEBI" id="CHEBI:18420"/>
    </ligand>
</feature>
<dbReference type="Proteomes" id="UP000265618">
    <property type="component" value="Unassembled WGS sequence"/>
</dbReference>
<dbReference type="Gene3D" id="3.40.50.300">
    <property type="entry name" value="P-loop containing nucleotide triphosphate hydrolases"/>
    <property type="match status" value="1"/>
</dbReference>
<reference evidence="6 7" key="1">
    <citation type="journal article" date="2018" name="PLoS ONE">
        <title>The draft genome of Kipferlia bialata reveals reductive genome evolution in fornicate parasites.</title>
        <authorList>
            <person name="Tanifuji G."/>
            <person name="Takabayashi S."/>
            <person name="Kume K."/>
            <person name="Takagi M."/>
            <person name="Nakayama T."/>
            <person name="Kamikawa R."/>
            <person name="Inagaki Y."/>
            <person name="Hashimoto T."/>
        </authorList>
    </citation>
    <scope>NUCLEOTIDE SEQUENCE [LARGE SCALE GENOMIC DNA]</scope>
    <source>
        <strain evidence="6">NY0173</strain>
    </source>
</reference>
<dbReference type="AlphaFoldDB" id="A0A9K3GFJ3"/>
<organism evidence="6 7">
    <name type="scientific">Kipferlia bialata</name>
    <dbReference type="NCBI Taxonomy" id="797122"/>
    <lineage>
        <taxon>Eukaryota</taxon>
        <taxon>Metamonada</taxon>
        <taxon>Carpediemonas-like organisms</taxon>
        <taxon>Kipferlia</taxon>
    </lineage>
</organism>